<reference evidence="1 2" key="1">
    <citation type="submission" date="2023-07" db="EMBL/GenBank/DDBJ databases">
        <title>Sequencing the genomes of 1000 actinobacteria strains.</title>
        <authorList>
            <person name="Klenk H.-P."/>
        </authorList>
    </citation>
    <scope>NUCLEOTIDE SEQUENCE [LARGE SCALE GENOMIC DNA]</scope>
    <source>
        <strain evidence="1 2">DSM 17163</strain>
    </source>
</reference>
<evidence type="ECO:0000313" key="1">
    <source>
        <dbReference type="EMBL" id="MDP9806954.1"/>
    </source>
</evidence>
<organism evidence="1 2">
    <name type="scientific">Trueperella bonasi</name>
    <dbReference type="NCBI Taxonomy" id="312286"/>
    <lineage>
        <taxon>Bacteria</taxon>
        <taxon>Bacillati</taxon>
        <taxon>Actinomycetota</taxon>
        <taxon>Actinomycetes</taxon>
        <taxon>Actinomycetales</taxon>
        <taxon>Actinomycetaceae</taxon>
        <taxon>Trueperella</taxon>
    </lineage>
</organism>
<comment type="caution">
    <text evidence="1">The sequence shown here is derived from an EMBL/GenBank/DDBJ whole genome shotgun (WGS) entry which is preliminary data.</text>
</comment>
<dbReference type="EMBL" id="JAUSQX010000001">
    <property type="protein sequence ID" value="MDP9806954.1"/>
    <property type="molecule type" value="Genomic_DNA"/>
</dbReference>
<accession>A0ABT9NHY3</accession>
<protein>
    <submittedName>
        <fullName evidence="1">DivIVA domain-containing protein</fullName>
    </submittedName>
</protein>
<gene>
    <name evidence="1" type="ORF">J2S70_001536</name>
</gene>
<dbReference type="Proteomes" id="UP001243212">
    <property type="component" value="Unassembled WGS sequence"/>
</dbReference>
<proteinExistence type="predicted"/>
<dbReference type="NCBIfam" id="TIGR03543">
    <property type="entry name" value="divI1A_rptt_fam"/>
    <property type="match status" value="1"/>
</dbReference>
<dbReference type="RefSeq" id="WP_307683137.1">
    <property type="nucleotide sequence ID" value="NZ_JAUSQX010000001.1"/>
</dbReference>
<evidence type="ECO:0000313" key="2">
    <source>
        <dbReference type="Proteomes" id="UP001243212"/>
    </source>
</evidence>
<keyword evidence="2" id="KW-1185">Reference proteome</keyword>
<name>A0ABT9NHY3_9ACTO</name>
<dbReference type="InterPro" id="IPR019932">
    <property type="entry name" value="CHP03543"/>
</dbReference>
<sequence>MVDTFKRVGAWKSGYHTGQVDAFLKKAKQAYSGDDSLGIDETAVRASAFDWVRNGYDPELVDAALDRLESAFIQRRRARVVDSEGEEAWLDETYEQAQTLYPRLLRPGGEKFADADGAGYAKSEVDQVMGRLAEYFSGRLEMSSTDLRSATFGKARGSSAYSEPVVDTYLDRAISVMLAVE</sequence>